<accession>A0A2M7U4E1</accession>
<feature type="non-terminal residue" evidence="1">
    <location>
        <position position="1"/>
    </location>
</feature>
<dbReference type="Proteomes" id="UP000230027">
    <property type="component" value="Unassembled WGS sequence"/>
</dbReference>
<reference evidence="2" key="1">
    <citation type="submission" date="2017-09" db="EMBL/GenBank/DDBJ databases">
        <title>Depth-based differentiation of microbial function through sediment-hosted aquifers and enrichment of novel symbionts in the deep terrestrial subsurface.</title>
        <authorList>
            <person name="Probst A.J."/>
            <person name="Ladd B."/>
            <person name="Jarett J.K."/>
            <person name="Geller-Mcgrath D.E."/>
            <person name="Sieber C.M.K."/>
            <person name="Emerson J.B."/>
            <person name="Anantharaman K."/>
            <person name="Thomas B.C."/>
            <person name="Malmstrom R."/>
            <person name="Stieglmeier M."/>
            <person name="Klingl A."/>
            <person name="Woyke T."/>
            <person name="Ryan C.M."/>
            <person name="Banfield J.F."/>
        </authorList>
    </citation>
    <scope>NUCLEOTIDE SEQUENCE [LARGE SCALE GENOMIC DNA]</scope>
</reference>
<organism evidence="1 2">
    <name type="scientific">Candidatus Roizmanbacteria bacterium CG_4_10_14_0_2_um_filter_36_9</name>
    <dbReference type="NCBI Taxonomy" id="1974823"/>
    <lineage>
        <taxon>Bacteria</taxon>
        <taxon>Candidatus Roizmaniibacteriota</taxon>
    </lineage>
</organism>
<name>A0A2M7U4E1_9BACT</name>
<comment type="caution">
    <text evidence="1">The sequence shown here is derived from an EMBL/GenBank/DDBJ whole genome shotgun (WGS) entry which is preliminary data.</text>
</comment>
<protein>
    <submittedName>
        <fullName evidence="1">Uncharacterized protein</fullName>
    </submittedName>
</protein>
<gene>
    <name evidence="1" type="ORF">COY14_02720</name>
</gene>
<dbReference type="AlphaFoldDB" id="A0A2M7U4E1"/>
<evidence type="ECO:0000313" key="1">
    <source>
        <dbReference type="EMBL" id="PIZ65311.1"/>
    </source>
</evidence>
<dbReference type="EMBL" id="PFOD01000053">
    <property type="protein sequence ID" value="PIZ65311.1"/>
    <property type="molecule type" value="Genomic_DNA"/>
</dbReference>
<proteinExistence type="predicted"/>
<sequence>VHHISKGDRSEEHVRQLFLLPQFYPIFSGVYQASKNAELDRAGIDLRAAINTSTQSGEYLQHVVNSPWIDIQVKSGERKILQGFRKKNKRGLSDSPGPIVYLNGTHPFEYLTADLALQIMAHTNKLPDPEFVSEFLTIFDRDIRDCITHPHIIRPIVTARMPLIMKLYRRGTFCEPIQVSKLLIEANGF</sequence>
<evidence type="ECO:0000313" key="2">
    <source>
        <dbReference type="Proteomes" id="UP000230027"/>
    </source>
</evidence>